<keyword evidence="2" id="KW-1185">Reference proteome</keyword>
<sequence length="101" mass="11727">MTVFEPNKPPRAHGLAAKLKLNDLLLELDGKRKDKVLWLCDGPPRRRYGKMVVFTSPNDWLRVAKNDGQTYCMPPWALDELQLAAFVLEYPLTYEEMESQF</sequence>
<proteinExistence type="predicted"/>
<protein>
    <submittedName>
        <fullName evidence="1">Uncharacterized protein</fullName>
    </submittedName>
</protein>
<evidence type="ECO:0000313" key="2">
    <source>
        <dbReference type="Proteomes" id="UP001259832"/>
    </source>
</evidence>
<evidence type="ECO:0000313" key="1">
    <source>
        <dbReference type="EMBL" id="KAK1943310.1"/>
    </source>
</evidence>
<dbReference type="Proteomes" id="UP001259832">
    <property type="component" value="Unassembled WGS sequence"/>
</dbReference>
<organism evidence="1 2">
    <name type="scientific">Phytophthora citrophthora</name>
    <dbReference type="NCBI Taxonomy" id="4793"/>
    <lineage>
        <taxon>Eukaryota</taxon>
        <taxon>Sar</taxon>
        <taxon>Stramenopiles</taxon>
        <taxon>Oomycota</taxon>
        <taxon>Peronosporomycetes</taxon>
        <taxon>Peronosporales</taxon>
        <taxon>Peronosporaceae</taxon>
        <taxon>Phytophthora</taxon>
    </lineage>
</organism>
<gene>
    <name evidence="1" type="ORF">P3T76_004706</name>
</gene>
<accession>A0AAD9LN87</accession>
<reference evidence="1" key="1">
    <citation type="submission" date="2023-08" db="EMBL/GenBank/DDBJ databases">
        <title>Reference Genome Resource for the Citrus Pathogen Phytophthora citrophthora.</title>
        <authorList>
            <person name="Moller H."/>
            <person name="Coetzee B."/>
            <person name="Rose L.J."/>
            <person name="Van Niekerk J.M."/>
        </authorList>
    </citation>
    <scope>NUCLEOTIDE SEQUENCE</scope>
    <source>
        <strain evidence="1">STE-U-9442</strain>
    </source>
</reference>
<dbReference type="EMBL" id="JASMQC010000007">
    <property type="protein sequence ID" value="KAK1943310.1"/>
    <property type="molecule type" value="Genomic_DNA"/>
</dbReference>
<comment type="caution">
    <text evidence="1">The sequence shown here is derived from an EMBL/GenBank/DDBJ whole genome shotgun (WGS) entry which is preliminary data.</text>
</comment>
<dbReference type="AlphaFoldDB" id="A0AAD9LN87"/>
<name>A0AAD9LN87_9STRA</name>